<reference evidence="3" key="1">
    <citation type="journal article" date="2014" name="Front. Microbiol.">
        <title>High frequency of phylogenetically diverse reductive dehalogenase-homologous genes in deep subseafloor sedimentary metagenomes.</title>
        <authorList>
            <person name="Kawai M."/>
            <person name="Futagami T."/>
            <person name="Toyoda A."/>
            <person name="Takaki Y."/>
            <person name="Nishi S."/>
            <person name="Hori S."/>
            <person name="Arai W."/>
            <person name="Tsubouchi T."/>
            <person name="Morono Y."/>
            <person name="Uchiyama I."/>
            <person name="Ito T."/>
            <person name="Fujiyama A."/>
            <person name="Inagaki F."/>
            <person name="Takami H."/>
        </authorList>
    </citation>
    <scope>NUCLEOTIDE SEQUENCE</scope>
    <source>
        <strain evidence="3">Expedition CK06-06</strain>
    </source>
</reference>
<proteinExistence type="predicted"/>
<evidence type="ECO:0000256" key="1">
    <source>
        <dbReference type="SAM" id="MobiDB-lite"/>
    </source>
</evidence>
<organism evidence="3">
    <name type="scientific">marine sediment metagenome</name>
    <dbReference type="NCBI Taxonomy" id="412755"/>
    <lineage>
        <taxon>unclassified sequences</taxon>
        <taxon>metagenomes</taxon>
        <taxon>ecological metagenomes</taxon>
    </lineage>
</organism>
<sequence>EMWPFWGKLRLVGIGPDERIELSDGTSITFDELCTEITDIHRDIASLNSGVNRIERKQNRWLDVLNIREREPTNQFLPGESLPQEMLPHPGNQDKEEIVAGMETDD</sequence>
<dbReference type="EMBL" id="BARV01000284">
    <property type="protein sequence ID" value="GAH96233.1"/>
    <property type="molecule type" value="Genomic_DNA"/>
</dbReference>
<name>X1LQ13_9ZZZZ</name>
<dbReference type="AlphaFoldDB" id="X1LQ13"/>
<gene>
    <name evidence="3" type="ORF">S06H3_01195</name>
    <name evidence="2" type="ORF">S06H3_03447</name>
</gene>
<feature type="non-terminal residue" evidence="3">
    <location>
        <position position="1"/>
    </location>
</feature>
<accession>X1LQ13</accession>
<dbReference type="EMBL" id="BARV01001121">
    <property type="protein sequence ID" value="GAH92228.1"/>
    <property type="molecule type" value="Genomic_DNA"/>
</dbReference>
<feature type="region of interest" description="Disordered" evidence="1">
    <location>
        <begin position="74"/>
        <end position="94"/>
    </location>
</feature>
<evidence type="ECO:0000313" key="2">
    <source>
        <dbReference type="EMBL" id="GAH92228.1"/>
    </source>
</evidence>
<evidence type="ECO:0000313" key="3">
    <source>
        <dbReference type="EMBL" id="GAH96233.1"/>
    </source>
</evidence>
<protein>
    <submittedName>
        <fullName evidence="3">Uncharacterized protein</fullName>
    </submittedName>
</protein>
<comment type="caution">
    <text evidence="3">The sequence shown here is derived from an EMBL/GenBank/DDBJ whole genome shotgun (WGS) entry which is preliminary data.</text>
</comment>